<evidence type="ECO:0000313" key="1">
    <source>
        <dbReference type="EMBL" id="EDM99851.1"/>
    </source>
</evidence>
<accession>A6NVV8</accession>
<comment type="caution">
    <text evidence="1">The sequence shown here is derived from an EMBL/GenBank/DDBJ whole genome shotgun (WGS) entry which is preliminary data.</text>
</comment>
<reference evidence="1 2" key="1">
    <citation type="submission" date="2007-04" db="EMBL/GenBank/DDBJ databases">
        <authorList>
            <person name="Fulton L."/>
            <person name="Clifton S."/>
            <person name="Fulton B."/>
            <person name="Xu J."/>
            <person name="Minx P."/>
            <person name="Pepin K.H."/>
            <person name="Johnson M."/>
            <person name="Thiruvilangam P."/>
            <person name="Bhonagiri V."/>
            <person name="Nash W.E."/>
            <person name="Mardis E.R."/>
            <person name="Wilson R.K."/>
        </authorList>
    </citation>
    <scope>NUCLEOTIDE SEQUENCE [LARGE SCALE GENOMIC DNA]</scope>
    <source>
        <strain evidence="1 2">ATCC 29799</strain>
    </source>
</reference>
<gene>
    <name evidence="1" type="ORF">BACCAP_02351</name>
</gene>
<dbReference type="AlphaFoldDB" id="A6NVV8"/>
<dbReference type="EMBL" id="AAXG02000014">
    <property type="protein sequence ID" value="EDM99851.1"/>
    <property type="molecule type" value="Genomic_DNA"/>
</dbReference>
<sequence>MAPRFSKSKHFRKTISLHLGKCKRGSWQKNTTFFAVFPCKTPSIQKSL</sequence>
<dbReference type="Proteomes" id="UP000003639">
    <property type="component" value="Unassembled WGS sequence"/>
</dbReference>
<keyword evidence="2" id="KW-1185">Reference proteome</keyword>
<protein>
    <submittedName>
        <fullName evidence="1">Uncharacterized protein</fullName>
    </submittedName>
</protein>
<reference evidence="1 2" key="2">
    <citation type="submission" date="2007-06" db="EMBL/GenBank/DDBJ databases">
        <title>Draft genome sequence of Pseudoflavonifractor capillosus ATCC 29799.</title>
        <authorList>
            <person name="Sudarsanam P."/>
            <person name="Ley R."/>
            <person name="Guruge J."/>
            <person name="Turnbaugh P.J."/>
            <person name="Mahowald M."/>
            <person name="Liep D."/>
            <person name="Gordon J."/>
        </authorList>
    </citation>
    <scope>NUCLEOTIDE SEQUENCE [LARGE SCALE GENOMIC DNA]</scope>
    <source>
        <strain evidence="1 2">ATCC 29799</strain>
    </source>
</reference>
<proteinExistence type="predicted"/>
<organism evidence="1 2">
    <name type="scientific">Pseudoflavonifractor capillosus ATCC 29799</name>
    <dbReference type="NCBI Taxonomy" id="411467"/>
    <lineage>
        <taxon>Bacteria</taxon>
        <taxon>Bacillati</taxon>
        <taxon>Bacillota</taxon>
        <taxon>Clostridia</taxon>
        <taxon>Eubacteriales</taxon>
        <taxon>Oscillospiraceae</taxon>
        <taxon>Pseudoflavonifractor</taxon>
    </lineage>
</organism>
<evidence type="ECO:0000313" key="2">
    <source>
        <dbReference type="Proteomes" id="UP000003639"/>
    </source>
</evidence>
<dbReference type="STRING" id="411467.BACCAP_02351"/>
<name>A6NVV8_9FIRM</name>